<evidence type="ECO:0008006" key="3">
    <source>
        <dbReference type="Google" id="ProtNLM"/>
    </source>
</evidence>
<gene>
    <name evidence="1" type="ORF">FDG2_4065</name>
</gene>
<keyword evidence="2" id="KW-1185">Reference proteome</keyword>
<organism evidence="1 2">
    <name type="scientific">Candidatus Protofrankia californiensis</name>
    <dbReference type="NCBI Taxonomy" id="1839754"/>
    <lineage>
        <taxon>Bacteria</taxon>
        <taxon>Bacillati</taxon>
        <taxon>Actinomycetota</taxon>
        <taxon>Actinomycetes</taxon>
        <taxon>Frankiales</taxon>
        <taxon>Frankiaceae</taxon>
        <taxon>Protofrankia</taxon>
    </lineage>
</organism>
<accession>A0A1C3P318</accession>
<evidence type="ECO:0000313" key="2">
    <source>
        <dbReference type="Proteomes" id="UP000199013"/>
    </source>
</evidence>
<dbReference type="SUPFAM" id="SSF52540">
    <property type="entry name" value="P-loop containing nucleoside triphosphate hydrolases"/>
    <property type="match status" value="1"/>
</dbReference>
<sequence length="340" mass="37749">MTPGTGLREQLHAPDRTGRDLALFRTRSYRFSNDLRWYVLAEALEERYLAGQPPKPSTMDTVHACLAGIREAGSLGAFPERAAAAENVDVDAALHQRSPDRWQHFTSGVRPANIVVIVGAPRSGTSHLFNLLAATGRFAYFTTASCWAWPVRNLYHPGRHLFTALDEGTILAVDNKKTRIIPALVMPGEAEDIWHRTMPVYRHIRGHMYDIGHQLDAGDSNSGILDAAASAHLAHFGRDSLLVKSPFSSFRISRLEQHWGTKVKYIHIIRDQHETADSMVRNHFEFATAGRPLDAQDAWALFVGAVETAAPADRTITIRHADMLRDPNSILGALARQLIA</sequence>
<dbReference type="Pfam" id="PF13469">
    <property type="entry name" value="Sulfotransfer_3"/>
    <property type="match status" value="1"/>
</dbReference>
<evidence type="ECO:0000313" key="1">
    <source>
        <dbReference type="EMBL" id="SBW24214.1"/>
    </source>
</evidence>
<protein>
    <recommendedName>
        <fullName evidence="3">Sulfotransferase</fullName>
    </recommendedName>
</protein>
<dbReference type="Gene3D" id="3.40.50.300">
    <property type="entry name" value="P-loop containing nucleotide triphosphate hydrolases"/>
    <property type="match status" value="1"/>
</dbReference>
<dbReference type="Proteomes" id="UP000199013">
    <property type="component" value="Unassembled WGS sequence"/>
</dbReference>
<dbReference type="AlphaFoldDB" id="A0A1C3P318"/>
<dbReference type="EMBL" id="FLUV01001718">
    <property type="protein sequence ID" value="SBW24214.1"/>
    <property type="molecule type" value="Genomic_DNA"/>
</dbReference>
<name>A0A1C3P318_9ACTN</name>
<dbReference type="InterPro" id="IPR027417">
    <property type="entry name" value="P-loop_NTPase"/>
</dbReference>
<reference evidence="2" key="1">
    <citation type="submission" date="2016-02" db="EMBL/GenBank/DDBJ databases">
        <authorList>
            <person name="Wibberg D."/>
        </authorList>
    </citation>
    <scope>NUCLEOTIDE SEQUENCE [LARGE SCALE GENOMIC DNA]</scope>
</reference>
<proteinExistence type="predicted"/>